<evidence type="ECO:0000313" key="1">
    <source>
        <dbReference type="EMBL" id="ADI38754.1"/>
    </source>
</evidence>
<dbReference type="AlphaFoldDB" id="D6YRQ9"/>
<organism evidence="1 2">
    <name type="scientific">Waddlia chondrophila (strain ATCC VR-1470 / WSU 86-1044)</name>
    <dbReference type="NCBI Taxonomy" id="716544"/>
    <lineage>
        <taxon>Bacteria</taxon>
        <taxon>Pseudomonadati</taxon>
        <taxon>Chlamydiota</taxon>
        <taxon>Chlamydiia</taxon>
        <taxon>Parachlamydiales</taxon>
        <taxon>Waddliaceae</taxon>
        <taxon>Waddlia</taxon>
    </lineage>
</organism>
<dbReference type="KEGG" id="wch:wcw_1404"/>
<proteinExistence type="predicted"/>
<protein>
    <submittedName>
        <fullName evidence="1">Uncharacterized protein</fullName>
    </submittedName>
</protein>
<evidence type="ECO:0000313" key="2">
    <source>
        <dbReference type="Proteomes" id="UP000001505"/>
    </source>
</evidence>
<dbReference type="EMBL" id="CP001928">
    <property type="protein sequence ID" value="ADI38754.1"/>
    <property type="molecule type" value="Genomic_DNA"/>
</dbReference>
<gene>
    <name evidence="1" type="ordered locus">wcw_1404</name>
</gene>
<keyword evidence="2" id="KW-1185">Reference proteome</keyword>
<accession>D6YRQ9</accession>
<dbReference type="Proteomes" id="UP000001505">
    <property type="component" value="Chromosome"/>
</dbReference>
<dbReference type="HOGENOM" id="CLU_3298612_0_0_0"/>
<sequence length="40" mass="4881">MSSLPRLPNDPVKVKIDGTPYYRTQLIFKYFIIYPFFTYF</sequence>
<name>D6YRQ9_WADCW</name>
<dbReference type="STRING" id="716544.wcw_1404"/>
<reference evidence="1 2" key="1">
    <citation type="journal article" date="2010" name="PLoS ONE">
        <title>The Waddlia genome: a window into chlamydial biology.</title>
        <authorList>
            <person name="Bertelli C."/>
            <person name="Collyn F."/>
            <person name="Croxatto A."/>
            <person name="Ruckert C."/>
            <person name="Polkinghorne A."/>
            <person name="Kebbi-Beghdadi C."/>
            <person name="Goesmann A."/>
            <person name="Vaughan L."/>
            <person name="Greub G."/>
        </authorList>
    </citation>
    <scope>NUCLEOTIDE SEQUENCE [LARGE SCALE GENOMIC DNA]</scope>
    <source>
        <strain evidence="2">ATCC VR-1470 / WSU 86-1044</strain>
    </source>
</reference>